<keyword evidence="2" id="KW-0812">Transmembrane</keyword>
<dbReference type="EMBL" id="FMUB01000002">
    <property type="protein sequence ID" value="SCX08260.1"/>
    <property type="molecule type" value="Genomic_DNA"/>
</dbReference>
<dbReference type="RefSeq" id="WP_090354558.1">
    <property type="nucleotide sequence ID" value="NZ_FMUB01000002.1"/>
</dbReference>
<evidence type="ECO:0000256" key="1">
    <source>
        <dbReference type="SAM" id="MobiDB-lite"/>
    </source>
</evidence>
<dbReference type="InterPro" id="IPR003399">
    <property type="entry name" value="Mce/MlaD"/>
</dbReference>
<dbReference type="GO" id="GO:0005576">
    <property type="term" value="C:extracellular region"/>
    <property type="evidence" value="ECO:0007669"/>
    <property type="project" value="TreeGrafter"/>
</dbReference>
<dbReference type="AlphaFoldDB" id="A0A1G4VKT4"/>
<sequence length="493" mass="52197">MLRLHRKVWIQLAILAAVTLISVGVMAFGIVNVPALLGYGRYTVSLDLPTSGGLYESSVVTYRGDEIGRVTSVDVTKHGVRAELALKSSTPVPADVSAAVHSRSAVGEQFVELTPGVDRSGAAAVLHDGDVIPVGKVSVPPDIGHLLDATNRALQAIPQDNLKTVVDEAAKAVGGLGPELSRIVDGSTSLAIEGGKSTEQLGRLIDEAPPVLDSQVQTADSIRTWAAHTASLFGQFKAQDRAFADLLEQGAPALNEGKQLFDRVAPALPVLLANLVSLGDIAVTYRNDIEQLLVLFPQGTAVMSAIAAADANVKQAYNGIYLDFNLNLNLPPPCNTGFLPVKQQRAPSMQDYPDRTAGELYCRVPQDSDLNVRGARNIPCEAKPWKRAPTVEMCESDQEYVPLNDGYNWKGDPNATLSGQSIPQYPPGTPPASTPEGAAQGAAAVSPPPPVVAVPYDPATGDYIGPDGRRYTQGDLANPGNRTWQSMLVPPGR</sequence>
<protein>
    <submittedName>
        <fullName evidence="4">Phospholipid/cholesterol/gamma-HCH transport system substrate-binding protein</fullName>
    </submittedName>
</protein>
<evidence type="ECO:0000256" key="2">
    <source>
        <dbReference type="SAM" id="Phobius"/>
    </source>
</evidence>
<evidence type="ECO:0000313" key="4">
    <source>
        <dbReference type="EMBL" id="SCX08260.1"/>
    </source>
</evidence>
<organism evidence="4 5">
    <name type="scientific">Mycolicibacterium fluoranthenivorans</name>
    <dbReference type="NCBI Taxonomy" id="258505"/>
    <lineage>
        <taxon>Bacteria</taxon>
        <taxon>Bacillati</taxon>
        <taxon>Actinomycetota</taxon>
        <taxon>Actinomycetes</taxon>
        <taxon>Mycobacteriales</taxon>
        <taxon>Mycobacteriaceae</taxon>
        <taxon>Mycolicibacterium</taxon>
    </lineage>
</organism>
<reference evidence="5" key="1">
    <citation type="submission" date="2016-10" db="EMBL/GenBank/DDBJ databases">
        <authorList>
            <person name="Varghese N."/>
            <person name="Submissions S."/>
        </authorList>
    </citation>
    <scope>NUCLEOTIDE SEQUENCE [LARGE SCALE GENOMIC DNA]</scope>
    <source>
        <strain evidence="5">UNC267MFSha1.1M11</strain>
    </source>
</reference>
<dbReference type="STRING" id="1502745.SAMN02799620_01199"/>
<dbReference type="PANTHER" id="PTHR33371">
    <property type="entry name" value="INTERMEMBRANE PHOSPHOLIPID TRANSPORT SYSTEM BINDING PROTEIN MLAD-RELATED"/>
    <property type="match status" value="1"/>
</dbReference>
<dbReference type="InterPro" id="IPR005693">
    <property type="entry name" value="Mce"/>
</dbReference>
<feature type="compositionally biased region" description="Pro residues" evidence="1">
    <location>
        <begin position="424"/>
        <end position="433"/>
    </location>
</feature>
<dbReference type="InterPro" id="IPR052336">
    <property type="entry name" value="MlaD_Phospholipid_Transporter"/>
</dbReference>
<evidence type="ECO:0000259" key="3">
    <source>
        <dbReference type="Pfam" id="PF02470"/>
    </source>
</evidence>
<gene>
    <name evidence="4" type="ORF">SAMN02799620_01199</name>
</gene>
<dbReference type="Proteomes" id="UP000199707">
    <property type="component" value="Unassembled WGS sequence"/>
</dbReference>
<feature type="domain" description="Mce/MlaD" evidence="3">
    <location>
        <begin position="42"/>
        <end position="116"/>
    </location>
</feature>
<keyword evidence="2" id="KW-0472">Membrane</keyword>
<dbReference type="NCBIfam" id="TIGR00996">
    <property type="entry name" value="Mtu_fam_mce"/>
    <property type="match status" value="1"/>
</dbReference>
<name>A0A1G4VKT4_9MYCO</name>
<dbReference type="PANTHER" id="PTHR33371:SF16">
    <property type="entry name" value="MCE-FAMILY PROTEIN MCE3F"/>
    <property type="match status" value="1"/>
</dbReference>
<evidence type="ECO:0000313" key="5">
    <source>
        <dbReference type="Proteomes" id="UP000199707"/>
    </source>
</evidence>
<feature type="compositionally biased region" description="Low complexity" evidence="1">
    <location>
        <begin position="435"/>
        <end position="445"/>
    </location>
</feature>
<accession>A0A1G4VKT4</accession>
<keyword evidence="2" id="KW-1133">Transmembrane helix</keyword>
<feature type="region of interest" description="Disordered" evidence="1">
    <location>
        <begin position="411"/>
        <end position="493"/>
    </location>
</feature>
<proteinExistence type="predicted"/>
<feature type="transmembrane region" description="Helical" evidence="2">
    <location>
        <begin position="12"/>
        <end position="37"/>
    </location>
</feature>
<dbReference type="Pfam" id="PF02470">
    <property type="entry name" value="MlaD"/>
    <property type="match status" value="1"/>
</dbReference>